<dbReference type="EMBL" id="JBICBT010001228">
    <property type="protein sequence ID" value="KAL3077445.1"/>
    <property type="molecule type" value="Genomic_DNA"/>
</dbReference>
<proteinExistence type="predicted"/>
<evidence type="ECO:0000313" key="2">
    <source>
        <dbReference type="Proteomes" id="UP001620626"/>
    </source>
</evidence>
<comment type="caution">
    <text evidence="1">The sequence shown here is derived from an EMBL/GenBank/DDBJ whole genome shotgun (WGS) entry which is preliminary data.</text>
</comment>
<protein>
    <submittedName>
        <fullName evidence="1">Uncharacterized protein</fullName>
    </submittedName>
</protein>
<sequence length="109" mass="12509">MVNTRSIAQNERRKRVKFEADLENAIAGAHNCARTLCHEAGHGTKIRLDPDNANYFRRVRSFRQMTKFECFLKSVIAEDESESATHYVIAEHPTKDQLMLGFGRKSPDQ</sequence>
<dbReference type="AlphaFoldDB" id="A0ABD2IJL3"/>
<dbReference type="Proteomes" id="UP001620626">
    <property type="component" value="Unassembled WGS sequence"/>
</dbReference>
<name>A0ABD2IJL3_9BILA</name>
<accession>A0ABD2IJL3</accession>
<keyword evidence="2" id="KW-1185">Reference proteome</keyword>
<organism evidence="1 2">
    <name type="scientific">Heterodera trifolii</name>
    <dbReference type="NCBI Taxonomy" id="157864"/>
    <lineage>
        <taxon>Eukaryota</taxon>
        <taxon>Metazoa</taxon>
        <taxon>Ecdysozoa</taxon>
        <taxon>Nematoda</taxon>
        <taxon>Chromadorea</taxon>
        <taxon>Rhabditida</taxon>
        <taxon>Tylenchina</taxon>
        <taxon>Tylenchomorpha</taxon>
        <taxon>Tylenchoidea</taxon>
        <taxon>Heteroderidae</taxon>
        <taxon>Heteroderinae</taxon>
        <taxon>Heterodera</taxon>
    </lineage>
</organism>
<reference evidence="1 2" key="1">
    <citation type="submission" date="2024-10" db="EMBL/GenBank/DDBJ databases">
        <authorList>
            <person name="Kim D."/>
        </authorList>
    </citation>
    <scope>NUCLEOTIDE SEQUENCE [LARGE SCALE GENOMIC DNA]</scope>
    <source>
        <strain evidence="1">BH-2024</strain>
    </source>
</reference>
<evidence type="ECO:0000313" key="1">
    <source>
        <dbReference type="EMBL" id="KAL3077445.1"/>
    </source>
</evidence>
<gene>
    <name evidence="1" type="ORF">niasHT_033983</name>
</gene>